<dbReference type="SUPFAM" id="SSF48557">
    <property type="entry name" value="L-aspartase-like"/>
    <property type="match status" value="1"/>
</dbReference>
<dbReference type="InterPro" id="IPR024083">
    <property type="entry name" value="Fumarase/histidase_N"/>
</dbReference>
<dbReference type="RefSeq" id="WP_181581759.1">
    <property type="nucleotide sequence ID" value="NZ_CP059399.1"/>
</dbReference>
<evidence type="ECO:0000256" key="1">
    <source>
        <dbReference type="ARBA" id="ARBA00023239"/>
    </source>
</evidence>
<evidence type="ECO:0000313" key="3">
    <source>
        <dbReference type="Proteomes" id="UP000515512"/>
    </source>
</evidence>
<name>A0A7D6V8Z0_9NOCA</name>
<dbReference type="Gene3D" id="1.10.275.10">
    <property type="entry name" value="Fumarase/aspartase (N-terminal domain)"/>
    <property type="match status" value="1"/>
</dbReference>
<proteinExistence type="predicted"/>
<dbReference type="AlphaFoldDB" id="A0A7D6V8Z0"/>
<keyword evidence="3" id="KW-1185">Reference proteome</keyword>
<dbReference type="InterPro" id="IPR008948">
    <property type="entry name" value="L-Aspartase-like"/>
</dbReference>
<dbReference type="Gene3D" id="1.20.200.10">
    <property type="entry name" value="Fumarase/aspartase (Central domain)"/>
    <property type="match status" value="1"/>
</dbReference>
<dbReference type="Proteomes" id="UP000515512">
    <property type="component" value="Chromosome"/>
</dbReference>
<evidence type="ECO:0000313" key="2">
    <source>
        <dbReference type="EMBL" id="QLY30561.1"/>
    </source>
</evidence>
<sequence length="506" mass="52122">MTVSSVSACVLRFPGLLTARDLEAARGPIRVELSESALARIGHCREFVDELLHSGRPIYGATTGYGALVGFSAGADMTRHSQGLVDFLSVGQGPPLAPELVRAMLLARVWSLAQGNSGVSPEVVTALIEVLTTGLAPVVPEYGSVGASGDLVPLAHAIGALMGRGEIIDGGIRLPAAQALSAVGLPPLTLAGRDGLALVNGTALTSAAAGFACARAARSVTAGLALTALLAEILGVETEFASEALVRAAGHQGAVDAARLLRTRLAGARPSGLRPLQEPYSLRCVPQLAGAVLTSVRHATAVVTADLNGVSDNPLFFPDTGEVVHGGNFFGQPVAFAADLLSSALTQLANLAERQLDLLMDPHRNTGLPPSLSAAPGREHGLTGVQIAATATVVAMRRAAVPAAMQSLPTNQNNQDIVPFGTQAALTAYEQAGRLRWVHGSLALALRQARYLGGRAPRSEAGAALSEELCAAIAPVDPDRPLDVDIRRAADLLDDLFACCPEPAEE</sequence>
<accession>A0A7D6V8Z0</accession>
<dbReference type="EMBL" id="CP059399">
    <property type="protein sequence ID" value="QLY30561.1"/>
    <property type="molecule type" value="Genomic_DNA"/>
</dbReference>
<dbReference type="CDD" id="cd00332">
    <property type="entry name" value="PAL-HAL"/>
    <property type="match status" value="1"/>
</dbReference>
<gene>
    <name evidence="2" type="ORF">H0264_36555</name>
</gene>
<dbReference type="PROSITE" id="PS00488">
    <property type="entry name" value="PAL_HISTIDASE"/>
    <property type="match status" value="1"/>
</dbReference>
<dbReference type="KEGG" id="nhu:H0264_36555"/>
<organism evidence="2 3">
    <name type="scientific">Nocardia huaxiensis</name>
    <dbReference type="NCBI Taxonomy" id="2755382"/>
    <lineage>
        <taxon>Bacteria</taxon>
        <taxon>Bacillati</taxon>
        <taxon>Actinomycetota</taxon>
        <taxon>Actinomycetes</taxon>
        <taxon>Mycobacteriales</taxon>
        <taxon>Nocardiaceae</taxon>
        <taxon>Nocardia</taxon>
    </lineage>
</organism>
<dbReference type="InterPro" id="IPR022313">
    <property type="entry name" value="Phe/His_NH3-lyase_AS"/>
</dbReference>
<dbReference type="Pfam" id="PF00221">
    <property type="entry name" value="Lyase_aromatic"/>
    <property type="match status" value="1"/>
</dbReference>
<reference evidence="2 3" key="1">
    <citation type="submission" date="2020-07" db="EMBL/GenBank/DDBJ databases">
        <authorList>
            <person name="Zhuang K."/>
            <person name="Ran Y."/>
        </authorList>
    </citation>
    <scope>NUCLEOTIDE SEQUENCE [LARGE SCALE GENOMIC DNA]</scope>
    <source>
        <strain evidence="2 3">WCH-YHL-001</strain>
    </source>
</reference>
<dbReference type="InterPro" id="IPR001106">
    <property type="entry name" value="Aromatic_Lyase"/>
</dbReference>
<dbReference type="GO" id="GO:0016841">
    <property type="term" value="F:ammonia-lyase activity"/>
    <property type="evidence" value="ECO:0007669"/>
    <property type="project" value="InterPro"/>
</dbReference>
<dbReference type="PANTHER" id="PTHR10362">
    <property type="entry name" value="HISTIDINE AMMONIA-LYASE"/>
    <property type="match status" value="1"/>
</dbReference>
<keyword evidence="1 2" id="KW-0456">Lyase</keyword>
<protein>
    <submittedName>
        <fullName evidence="2">Aromatic amino acid lyase</fullName>
    </submittedName>
</protein>